<dbReference type="AlphaFoldDB" id="A0A816XIN9"/>
<sequence length="432" mass="47298">MTLNRNTNIVIDFTGSAWAGEIKMSSGVGANFWSVVALIDPTQKYPINTSPGMFATKMKKEINYYSPFLHHVSVTGSLPLIRVIEGQVAVIQIPAADWDRTADARCRWVSSTGAAGDECDDICNNLPSVVLSLSLIFTTVNRFSLFDSECTITWTAVRRPVDGALTTGTYLVAIMVEDFVNTASMTPMSPVPLQMLIYTYQPASGSCSTKSEVTGDRPNRVCIATSSVYRLSRNGTYIQIYNKANPSTPEWQVDCGYSSDCICTGQTVLFYVRNANVTPGAYYYILFSSGAASGNIFCSLESDPITDNLLITKKKYTIECFISLIIGTSYWNFNIWNPAVSSTQTTTTTPPTTGTITTQHQQQQLQHPRVSRLQVKHVDCIFTNIITTGIVIANAITVQTTSATTTTTSTSITTTNKAKAITVKSIAFYYSF</sequence>
<comment type="caution">
    <text evidence="1">The sequence shown here is derived from an EMBL/GenBank/DDBJ whole genome shotgun (WGS) entry which is preliminary data.</text>
</comment>
<reference evidence="1" key="1">
    <citation type="submission" date="2021-02" db="EMBL/GenBank/DDBJ databases">
        <authorList>
            <person name="Nowell W R."/>
        </authorList>
    </citation>
    <scope>NUCLEOTIDE SEQUENCE</scope>
</reference>
<protein>
    <submittedName>
        <fullName evidence="1">Uncharacterized protein</fullName>
    </submittedName>
</protein>
<dbReference type="EMBL" id="CAJNRE010016476">
    <property type="protein sequence ID" value="CAF2146329.1"/>
    <property type="molecule type" value="Genomic_DNA"/>
</dbReference>
<evidence type="ECO:0000313" key="2">
    <source>
        <dbReference type="Proteomes" id="UP000663824"/>
    </source>
</evidence>
<proteinExistence type="predicted"/>
<accession>A0A816XIN9</accession>
<evidence type="ECO:0000313" key="1">
    <source>
        <dbReference type="EMBL" id="CAF2146329.1"/>
    </source>
</evidence>
<name>A0A816XIN9_9BILA</name>
<dbReference type="Proteomes" id="UP000663824">
    <property type="component" value="Unassembled WGS sequence"/>
</dbReference>
<organism evidence="1 2">
    <name type="scientific">Rotaria magnacalcarata</name>
    <dbReference type="NCBI Taxonomy" id="392030"/>
    <lineage>
        <taxon>Eukaryota</taxon>
        <taxon>Metazoa</taxon>
        <taxon>Spiralia</taxon>
        <taxon>Gnathifera</taxon>
        <taxon>Rotifera</taxon>
        <taxon>Eurotatoria</taxon>
        <taxon>Bdelloidea</taxon>
        <taxon>Philodinida</taxon>
        <taxon>Philodinidae</taxon>
        <taxon>Rotaria</taxon>
    </lineage>
</organism>
<gene>
    <name evidence="1" type="ORF">MBJ925_LOCUS30457</name>
</gene>